<proteinExistence type="predicted"/>
<dbReference type="SUPFAM" id="SSF53098">
    <property type="entry name" value="Ribonuclease H-like"/>
    <property type="match status" value="1"/>
</dbReference>
<dbReference type="AlphaFoldDB" id="A0A371HM33"/>
<gene>
    <name evidence="2" type="ORF">CR513_12543</name>
</gene>
<organism evidence="2 3">
    <name type="scientific">Mucuna pruriens</name>
    <name type="common">Velvet bean</name>
    <name type="synonym">Dolichos pruriens</name>
    <dbReference type="NCBI Taxonomy" id="157652"/>
    <lineage>
        <taxon>Eukaryota</taxon>
        <taxon>Viridiplantae</taxon>
        <taxon>Streptophyta</taxon>
        <taxon>Embryophyta</taxon>
        <taxon>Tracheophyta</taxon>
        <taxon>Spermatophyta</taxon>
        <taxon>Magnoliopsida</taxon>
        <taxon>eudicotyledons</taxon>
        <taxon>Gunneridae</taxon>
        <taxon>Pentapetalae</taxon>
        <taxon>rosids</taxon>
        <taxon>fabids</taxon>
        <taxon>Fabales</taxon>
        <taxon>Fabaceae</taxon>
        <taxon>Papilionoideae</taxon>
        <taxon>50 kb inversion clade</taxon>
        <taxon>NPAAA clade</taxon>
        <taxon>indigoferoid/millettioid clade</taxon>
        <taxon>Phaseoleae</taxon>
        <taxon>Mucuna</taxon>
    </lineage>
</organism>
<accession>A0A371HM33</accession>
<dbReference type="Proteomes" id="UP000257109">
    <property type="component" value="Unassembled WGS sequence"/>
</dbReference>
<evidence type="ECO:0000256" key="1">
    <source>
        <dbReference type="SAM" id="MobiDB-lite"/>
    </source>
</evidence>
<dbReference type="OrthoDB" id="1739513at2759"/>
<dbReference type="EMBL" id="QJKJ01002200">
    <property type="protein sequence ID" value="RDY03830.1"/>
    <property type="molecule type" value="Genomic_DNA"/>
</dbReference>
<evidence type="ECO:0000313" key="2">
    <source>
        <dbReference type="EMBL" id="RDY03830.1"/>
    </source>
</evidence>
<keyword evidence="3" id="KW-1185">Reference proteome</keyword>
<comment type="caution">
    <text evidence="2">The sequence shown here is derived from an EMBL/GenBank/DDBJ whole genome shotgun (WGS) entry which is preliminary data.</text>
</comment>
<reference evidence="2" key="1">
    <citation type="submission" date="2018-05" db="EMBL/GenBank/DDBJ databases">
        <title>Draft genome of Mucuna pruriens seed.</title>
        <authorList>
            <person name="Nnadi N.E."/>
            <person name="Vos R."/>
            <person name="Hasami M.H."/>
            <person name="Devisetty U.K."/>
            <person name="Aguiy J.C."/>
        </authorList>
    </citation>
    <scope>NUCLEOTIDE SEQUENCE [LARGE SCALE GENOMIC DNA]</scope>
    <source>
        <strain evidence="2">JCA_2017</strain>
    </source>
</reference>
<evidence type="ECO:0008006" key="4">
    <source>
        <dbReference type="Google" id="ProtNLM"/>
    </source>
</evidence>
<feature type="non-terminal residue" evidence="2">
    <location>
        <position position="1"/>
    </location>
</feature>
<evidence type="ECO:0000313" key="3">
    <source>
        <dbReference type="Proteomes" id="UP000257109"/>
    </source>
</evidence>
<name>A0A371HM33_MUCPR</name>
<sequence>MVLPYVGSGHPGPFSASCRTAQIPHNYQLVATISVEQIKRFYWEKIVCHFCLCIIIISDNGTQFTSRLVQLANKVVLRGLRRRLDKSKGRWLQELPQVLWSYHTILHSTTRERQPANDRLGQKNQRLVGGGRPMIPRTKSKDP</sequence>
<dbReference type="InterPro" id="IPR012337">
    <property type="entry name" value="RNaseH-like_sf"/>
</dbReference>
<feature type="region of interest" description="Disordered" evidence="1">
    <location>
        <begin position="111"/>
        <end position="143"/>
    </location>
</feature>
<protein>
    <recommendedName>
        <fullName evidence="4">Integrase catalytic domain-containing protein</fullName>
    </recommendedName>
</protein>